<protein>
    <submittedName>
        <fullName evidence="1">Uncharacterized protein</fullName>
    </submittedName>
</protein>
<name>A0A0C2R656_9BACL</name>
<proteinExistence type="predicted"/>
<organism evidence="1 2">
    <name type="scientific">Jeotgalibacillus soli</name>
    <dbReference type="NCBI Taxonomy" id="889306"/>
    <lineage>
        <taxon>Bacteria</taxon>
        <taxon>Bacillati</taxon>
        <taxon>Bacillota</taxon>
        <taxon>Bacilli</taxon>
        <taxon>Bacillales</taxon>
        <taxon>Caryophanaceae</taxon>
        <taxon>Jeotgalibacillus</taxon>
    </lineage>
</organism>
<dbReference type="EMBL" id="JXRP01000017">
    <property type="protein sequence ID" value="KIL45740.1"/>
    <property type="molecule type" value="Genomic_DNA"/>
</dbReference>
<evidence type="ECO:0000313" key="2">
    <source>
        <dbReference type="Proteomes" id="UP000031938"/>
    </source>
</evidence>
<keyword evidence="2" id="KW-1185">Reference proteome</keyword>
<reference evidence="1 2" key="1">
    <citation type="submission" date="2015-01" db="EMBL/GenBank/DDBJ databases">
        <title>Genome sequencing of Jeotgalibacillus soli.</title>
        <authorList>
            <person name="Goh K.M."/>
            <person name="Chan K.-G."/>
            <person name="Yaakop A.S."/>
            <person name="Ee R."/>
            <person name="Gan H.M."/>
            <person name="Chan C.S."/>
        </authorList>
    </citation>
    <scope>NUCLEOTIDE SEQUENCE [LARGE SCALE GENOMIC DNA]</scope>
    <source>
        <strain evidence="1 2">P9</strain>
    </source>
</reference>
<evidence type="ECO:0000313" key="1">
    <source>
        <dbReference type="EMBL" id="KIL45740.1"/>
    </source>
</evidence>
<comment type="caution">
    <text evidence="1">The sequence shown here is derived from an EMBL/GenBank/DDBJ whole genome shotgun (WGS) entry which is preliminary data.</text>
</comment>
<sequence length="71" mass="8302">MITKDSALHFGHLSLEVGSNSENDATMITVTEYEEVSPKHYNESNKYEFYLVDEETEMFIKALQERIRLND</sequence>
<dbReference type="AlphaFoldDB" id="A0A0C2R656"/>
<dbReference type="RefSeq" id="WP_041088469.1">
    <property type="nucleotide sequence ID" value="NZ_JXRP01000017.1"/>
</dbReference>
<gene>
    <name evidence="1" type="ORF">KP78_20890</name>
</gene>
<dbReference type="PATRIC" id="fig|889306.3.peg.2106"/>
<dbReference type="STRING" id="889306.KP78_20890"/>
<accession>A0A0C2R656</accession>
<dbReference type="Proteomes" id="UP000031938">
    <property type="component" value="Unassembled WGS sequence"/>
</dbReference>